<sequence>MKTPFGDAKLVTQMVSQEQAGVKMVMIQETQESGGQPKPLRIIGEPDKVDAARRMVEDILQSREDHPPGQRFGGGYPGGYGGMGGGQRSIGEVVSF</sequence>
<dbReference type="Proteomes" id="UP000031036">
    <property type="component" value="Unassembled WGS sequence"/>
</dbReference>
<dbReference type="OrthoDB" id="5204190at2759"/>
<dbReference type="Gene3D" id="3.30.1370.10">
    <property type="entry name" value="K Homology domain, type 1"/>
    <property type="match status" value="1"/>
</dbReference>
<keyword evidence="3" id="KW-1185">Reference proteome</keyword>
<protein>
    <submittedName>
        <fullName evidence="2">Far upstream element-binding protein 2</fullName>
    </submittedName>
</protein>
<proteinExistence type="predicted"/>
<comment type="caution">
    <text evidence="2">The sequence shown here is derived from an EMBL/GenBank/DDBJ whole genome shotgun (WGS) entry which is preliminary data.</text>
</comment>
<dbReference type="InterPro" id="IPR036612">
    <property type="entry name" value="KH_dom_type_1_sf"/>
</dbReference>
<dbReference type="GO" id="GO:0003723">
    <property type="term" value="F:RNA binding"/>
    <property type="evidence" value="ECO:0007669"/>
    <property type="project" value="InterPro"/>
</dbReference>
<organism evidence="2 3">
    <name type="scientific">Toxocara canis</name>
    <name type="common">Canine roundworm</name>
    <dbReference type="NCBI Taxonomy" id="6265"/>
    <lineage>
        <taxon>Eukaryota</taxon>
        <taxon>Metazoa</taxon>
        <taxon>Ecdysozoa</taxon>
        <taxon>Nematoda</taxon>
        <taxon>Chromadorea</taxon>
        <taxon>Rhabditida</taxon>
        <taxon>Spirurina</taxon>
        <taxon>Ascaridomorpha</taxon>
        <taxon>Ascaridoidea</taxon>
        <taxon>Toxocaridae</taxon>
        <taxon>Toxocara</taxon>
    </lineage>
</organism>
<dbReference type="SUPFAM" id="SSF54791">
    <property type="entry name" value="Eukaryotic type KH-domain (KH-domain type I)"/>
    <property type="match status" value="1"/>
</dbReference>
<reference evidence="2 3" key="1">
    <citation type="submission" date="2014-11" db="EMBL/GenBank/DDBJ databases">
        <title>Genetic blueprint of the zoonotic pathogen Toxocara canis.</title>
        <authorList>
            <person name="Zhu X.-Q."/>
            <person name="Korhonen P.K."/>
            <person name="Cai H."/>
            <person name="Young N.D."/>
            <person name="Nejsum P."/>
            <person name="von Samson-Himmelstjerna G."/>
            <person name="Boag P.R."/>
            <person name="Tan P."/>
            <person name="Li Q."/>
            <person name="Min J."/>
            <person name="Yang Y."/>
            <person name="Wang X."/>
            <person name="Fang X."/>
            <person name="Hall R.S."/>
            <person name="Hofmann A."/>
            <person name="Sternberg P.W."/>
            <person name="Jex A.R."/>
            <person name="Gasser R.B."/>
        </authorList>
    </citation>
    <scope>NUCLEOTIDE SEQUENCE [LARGE SCALE GENOMIC DNA]</scope>
    <source>
        <strain evidence="2">PN_DK_2014</strain>
    </source>
</reference>
<name>A0A0B2VIS3_TOXCA</name>
<dbReference type="AlphaFoldDB" id="A0A0B2VIS3"/>
<evidence type="ECO:0000256" key="1">
    <source>
        <dbReference type="SAM" id="MobiDB-lite"/>
    </source>
</evidence>
<evidence type="ECO:0000313" key="2">
    <source>
        <dbReference type="EMBL" id="KHN81259.1"/>
    </source>
</evidence>
<feature type="region of interest" description="Disordered" evidence="1">
    <location>
        <begin position="61"/>
        <end position="96"/>
    </location>
</feature>
<accession>A0A0B2VIS3</accession>
<dbReference type="EMBL" id="JPKZ01001548">
    <property type="protein sequence ID" value="KHN81259.1"/>
    <property type="molecule type" value="Genomic_DNA"/>
</dbReference>
<feature type="compositionally biased region" description="Gly residues" evidence="1">
    <location>
        <begin position="71"/>
        <end position="88"/>
    </location>
</feature>
<evidence type="ECO:0000313" key="3">
    <source>
        <dbReference type="Proteomes" id="UP000031036"/>
    </source>
</evidence>
<dbReference type="STRING" id="6265.A0A0B2VIS3"/>
<gene>
    <name evidence="2" type="primary">KHSRP</name>
    <name evidence="2" type="ORF">Tcan_07131</name>
</gene>